<evidence type="ECO:0000313" key="1">
    <source>
        <dbReference type="EMBL" id="ABJ90737.1"/>
    </source>
</evidence>
<dbReference type="RefSeq" id="WP_011672656.1">
    <property type="nucleotide sequence ID" value="NC_008513.1"/>
</dbReference>
<dbReference type="OrthoDB" id="6553324at2"/>
<keyword evidence="1" id="KW-0548">Nucleotidyltransferase</keyword>
<name>Q057G2_BUCCC</name>
<keyword evidence="2" id="KW-1185">Reference proteome</keyword>
<dbReference type="EMBL" id="CP000263">
    <property type="protein sequence ID" value="ABJ90737.1"/>
    <property type="molecule type" value="Genomic_DNA"/>
</dbReference>
<sequence>MFTDPINLKKKIKKRNIFTFIILESKYFLIKINKKIILKYFRKKKYKKKELIINNEDDWKNIINMFKKQDLFAKKKIFFITINSLFISINTKLYMNQIRNYSNKKIINILFFPKLIYSNFNLVFFKNYIENSGIIINNSNTYIKNIHFYINQKIKKKILIKENAKKILLKKKYRNISFFINFLKNIFLLYPKTVITKKMILNFYKSTKTFNYIDWLISILKYKKKRSIKILNILEKQKYDYLILIKSYKILLYFIIYKQEKKNFNNIFINSKKHINQIKKIYLSFLIKIKNIKTIQLALKLLKKIELCILNNEKKKIIWMHLKTLSIIFN</sequence>
<dbReference type="HOGENOM" id="CLU_838566_0_0_6"/>
<dbReference type="GO" id="GO:0003887">
    <property type="term" value="F:DNA-directed DNA polymerase activity"/>
    <property type="evidence" value="ECO:0007669"/>
    <property type="project" value="UniProtKB-EC"/>
</dbReference>
<gene>
    <name evidence="1" type="primary">holA</name>
    <name evidence="1" type="ordered locus">BCc_275</name>
</gene>
<dbReference type="eggNOG" id="COG1466">
    <property type="taxonomic scope" value="Bacteria"/>
</dbReference>
<protein>
    <submittedName>
        <fullName evidence="1">DNA polymerase III, d subunit</fullName>
        <ecNumber evidence="1">2.7.7.7</ecNumber>
    </submittedName>
</protein>
<proteinExistence type="predicted"/>
<reference evidence="1 2" key="1">
    <citation type="journal article" date="2006" name="Science">
        <title>A small microbial genome: the end of a long symbiotic relationship?</title>
        <authorList>
            <person name="Perez-Brocal V."/>
            <person name="Gil R."/>
            <person name="Ramos S."/>
            <person name="Lamelas A."/>
            <person name="Postigo M."/>
            <person name="Michelena J.M."/>
            <person name="Silva F.J."/>
            <person name="Moya A."/>
            <person name="Latorre A."/>
        </authorList>
    </citation>
    <scope>NUCLEOTIDE SEQUENCE [LARGE SCALE GENOMIC DNA]</scope>
    <source>
        <strain evidence="2">Cc</strain>
    </source>
</reference>
<accession>Q057G2</accession>
<organism evidence="1 2">
    <name type="scientific">Buchnera aphidicola subsp. Cinara cedri (strain Cc)</name>
    <dbReference type="NCBI Taxonomy" id="372461"/>
    <lineage>
        <taxon>Bacteria</taxon>
        <taxon>Pseudomonadati</taxon>
        <taxon>Pseudomonadota</taxon>
        <taxon>Gammaproteobacteria</taxon>
        <taxon>Enterobacterales</taxon>
        <taxon>Erwiniaceae</taxon>
        <taxon>Buchnera</taxon>
    </lineage>
</organism>
<keyword evidence="1" id="KW-0808">Transferase</keyword>
<dbReference type="EC" id="2.7.7.7" evidence="1"/>
<dbReference type="STRING" id="372461.BCc_275"/>
<evidence type="ECO:0000313" key="2">
    <source>
        <dbReference type="Proteomes" id="UP000000669"/>
    </source>
</evidence>
<dbReference type="Proteomes" id="UP000000669">
    <property type="component" value="Chromosome"/>
</dbReference>
<dbReference type="KEGG" id="bcc:BCc_275"/>
<dbReference type="AlphaFoldDB" id="Q057G2"/>